<reference evidence="1 2" key="1">
    <citation type="submission" date="2017-06" db="EMBL/GenBank/DDBJ databases">
        <authorList>
            <person name="Kim H.J."/>
            <person name="Triplett B.A."/>
        </authorList>
    </citation>
    <scope>NUCLEOTIDE SEQUENCE [LARGE SCALE GENOMIC DNA]</scope>
    <source>
        <strain evidence="1 2">DSM 43151</strain>
    </source>
</reference>
<protein>
    <submittedName>
        <fullName evidence="1">Uncharacterized protein</fullName>
    </submittedName>
</protein>
<evidence type="ECO:0000313" key="1">
    <source>
        <dbReference type="EMBL" id="SNS69967.1"/>
    </source>
</evidence>
<dbReference type="AlphaFoldDB" id="A0A239GLC9"/>
<name>A0A239GLC9_9ACTN</name>
<proteinExistence type="predicted"/>
<organism evidence="1 2">
    <name type="scientific">Actinoplanes regularis</name>
    <dbReference type="NCBI Taxonomy" id="52697"/>
    <lineage>
        <taxon>Bacteria</taxon>
        <taxon>Bacillati</taxon>
        <taxon>Actinomycetota</taxon>
        <taxon>Actinomycetes</taxon>
        <taxon>Micromonosporales</taxon>
        <taxon>Micromonosporaceae</taxon>
        <taxon>Actinoplanes</taxon>
    </lineage>
</organism>
<keyword evidence="2" id="KW-1185">Reference proteome</keyword>
<accession>A0A239GLC9</accession>
<dbReference type="EMBL" id="FZNR01000021">
    <property type="protein sequence ID" value="SNS69967.1"/>
    <property type="molecule type" value="Genomic_DNA"/>
</dbReference>
<sequence length="98" mass="10049">MGGRLWSKAEDAAVDEVARRGSQLALRLRGESAVAEAVADPENPDTHAALRVKVGKALNGSPELLTEIVDLLGQAGQATASGDRSVAGTITGSNVVTR</sequence>
<gene>
    <name evidence="1" type="ORF">SAMN06264365_12192</name>
</gene>
<dbReference type="Proteomes" id="UP000198415">
    <property type="component" value="Unassembled WGS sequence"/>
</dbReference>
<evidence type="ECO:0000313" key="2">
    <source>
        <dbReference type="Proteomes" id="UP000198415"/>
    </source>
</evidence>